<keyword evidence="3" id="KW-1185">Reference proteome</keyword>
<evidence type="ECO:0000313" key="2">
    <source>
        <dbReference type="EMBL" id="KAL1519189.1"/>
    </source>
</evidence>
<proteinExistence type="predicted"/>
<evidence type="ECO:0000313" key="3">
    <source>
        <dbReference type="Proteomes" id="UP001515480"/>
    </source>
</evidence>
<dbReference type="GO" id="GO:0016567">
    <property type="term" value="P:protein ubiquitination"/>
    <property type="evidence" value="ECO:0007669"/>
    <property type="project" value="InterPro"/>
</dbReference>
<evidence type="ECO:0000256" key="1">
    <source>
        <dbReference type="SAM" id="MobiDB-lite"/>
    </source>
</evidence>
<dbReference type="InterPro" id="IPR031127">
    <property type="entry name" value="E3_UB_ligase_RBR"/>
</dbReference>
<reference evidence="2 3" key="1">
    <citation type="journal article" date="2024" name="Science">
        <title>Giant polyketide synthase enzymes in the biosynthesis of giant marine polyether toxins.</title>
        <authorList>
            <person name="Fallon T.R."/>
            <person name="Shende V.V."/>
            <person name="Wierzbicki I.H."/>
            <person name="Pendleton A.L."/>
            <person name="Watervoot N.F."/>
            <person name="Auber R.P."/>
            <person name="Gonzalez D.J."/>
            <person name="Wisecaver J.H."/>
            <person name="Moore B.S."/>
        </authorList>
    </citation>
    <scope>NUCLEOTIDE SEQUENCE [LARGE SCALE GENOMIC DNA]</scope>
    <source>
        <strain evidence="2 3">12B1</strain>
    </source>
</reference>
<feature type="compositionally biased region" description="Basic residues" evidence="1">
    <location>
        <begin position="349"/>
        <end position="367"/>
    </location>
</feature>
<name>A0AB34JF03_PRYPA</name>
<protein>
    <recommendedName>
        <fullName evidence="4">RING-type domain-containing protein</fullName>
    </recommendedName>
</protein>
<dbReference type="EMBL" id="JBGBPQ010000010">
    <property type="protein sequence ID" value="KAL1519189.1"/>
    <property type="molecule type" value="Genomic_DNA"/>
</dbReference>
<dbReference type="InterPro" id="IPR013083">
    <property type="entry name" value="Znf_RING/FYVE/PHD"/>
</dbReference>
<dbReference type="PANTHER" id="PTHR11685">
    <property type="entry name" value="RBR FAMILY RING FINGER AND IBR DOMAIN-CONTAINING"/>
    <property type="match status" value="1"/>
</dbReference>
<organism evidence="2 3">
    <name type="scientific">Prymnesium parvum</name>
    <name type="common">Toxic golden alga</name>
    <dbReference type="NCBI Taxonomy" id="97485"/>
    <lineage>
        <taxon>Eukaryota</taxon>
        <taxon>Haptista</taxon>
        <taxon>Haptophyta</taxon>
        <taxon>Prymnesiophyceae</taxon>
        <taxon>Prymnesiales</taxon>
        <taxon>Prymnesiaceae</taxon>
        <taxon>Prymnesium</taxon>
    </lineage>
</organism>
<gene>
    <name evidence="2" type="ORF">AB1Y20_003449</name>
</gene>
<accession>A0AB34JF03</accession>
<comment type="caution">
    <text evidence="2">The sequence shown here is derived from an EMBL/GenBank/DDBJ whole genome shotgun (WGS) entry which is preliminary data.</text>
</comment>
<dbReference type="Proteomes" id="UP001515480">
    <property type="component" value="Unassembled WGS sequence"/>
</dbReference>
<dbReference type="AlphaFoldDB" id="A0AB34JF03"/>
<evidence type="ECO:0008006" key="4">
    <source>
        <dbReference type="Google" id="ProtNLM"/>
    </source>
</evidence>
<dbReference type="Gene3D" id="3.30.40.10">
    <property type="entry name" value="Zinc/RING finger domain, C3HC4 (zinc finger)"/>
    <property type="match status" value="1"/>
</dbReference>
<sequence>MVQWFKLPFSARASRSCLQATKRGMLLKWFPHGRKPISEPYAPVQLKIKNDFGLQVQVSISDMIVATVPGRSSKTLELPARQLTDAQEWYASARSTTGAFVSMGKIRFEGKHHSSLRVPPRMKYIGGLISFQREWRRKVKVYAAARALRKRWAQRKIFQAFTAYLERNVKTCFICLDDFPWYKMPTLVRNKCAHRTCLDCAKMHVDISLNDGQSYVRCPGEACKHWLTPQTIDKLASPEALVQRAIYLEGANLQRISSLASEDKGFVQFCSEHTRICPSCRVIIYRHSGCNHMTCKCGTSFDWEHEERKISPDGIPMDKSLTPTVVSEQETFDVHISDTGNMIKNRPPPPHRARKSALRKITRARSG</sequence>
<feature type="region of interest" description="Disordered" evidence="1">
    <location>
        <begin position="339"/>
        <end position="367"/>
    </location>
</feature>
<dbReference type="GO" id="GO:0004842">
    <property type="term" value="F:ubiquitin-protein transferase activity"/>
    <property type="evidence" value="ECO:0007669"/>
    <property type="project" value="InterPro"/>
</dbReference>
<dbReference type="SUPFAM" id="SSF57850">
    <property type="entry name" value="RING/U-box"/>
    <property type="match status" value="2"/>
</dbReference>
<dbReference type="Gene3D" id="1.20.120.1750">
    <property type="match status" value="1"/>
</dbReference>